<reference evidence="3" key="1">
    <citation type="submission" date="2017-06" db="EMBL/GenBank/DDBJ databases">
        <authorList>
            <person name="Varghese N."/>
            <person name="Submissions S."/>
        </authorList>
    </citation>
    <scope>NUCLEOTIDE SEQUENCE [LARGE SCALE GENOMIC DNA]</scope>
    <source>
        <strain evidence="3">DSM 11116</strain>
    </source>
</reference>
<dbReference type="SUPFAM" id="SSF47240">
    <property type="entry name" value="Ferritin-like"/>
    <property type="match status" value="1"/>
</dbReference>
<gene>
    <name evidence="2" type="ORF">SAMN06265337_1904</name>
</gene>
<keyword evidence="3" id="KW-1185">Reference proteome</keyword>
<accession>A0A212TN09</accession>
<dbReference type="EMBL" id="FYEW01000001">
    <property type="protein sequence ID" value="SNC67300.1"/>
    <property type="molecule type" value="Genomic_DNA"/>
</dbReference>
<name>A0A212TN09_9BACT</name>
<dbReference type="OrthoDB" id="9795056at2"/>
<evidence type="ECO:0000313" key="2">
    <source>
        <dbReference type="EMBL" id="SNC67300.1"/>
    </source>
</evidence>
<proteinExistence type="predicted"/>
<dbReference type="InterPro" id="IPR010287">
    <property type="entry name" value="DUF892_YciF-like"/>
</dbReference>
<feature type="coiled-coil region" evidence="1">
    <location>
        <begin position="46"/>
        <end position="73"/>
    </location>
</feature>
<dbReference type="Pfam" id="PF05974">
    <property type="entry name" value="DUF892"/>
    <property type="match status" value="1"/>
</dbReference>
<organism evidence="2 3">
    <name type="scientific">Hymenobacter gelipurpurascens</name>
    <dbReference type="NCBI Taxonomy" id="89968"/>
    <lineage>
        <taxon>Bacteria</taxon>
        <taxon>Pseudomonadati</taxon>
        <taxon>Bacteroidota</taxon>
        <taxon>Cytophagia</taxon>
        <taxon>Cytophagales</taxon>
        <taxon>Hymenobacteraceae</taxon>
        <taxon>Hymenobacter</taxon>
    </lineage>
</organism>
<protein>
    <submittedName>
        <fullName evidence="2">Ferritin-like metal-binding protein YciE</fullName>
    </submittedName>
</protein>
<dbReference type="InterPro" id="IPR012347">
    <property type="entry name" value="Ferritin-like"/>
</dbReference>
<dbReference type="InterPro" id="IPR047114">
    <property type="entry name" value="YciF"/>
</dbReference>
<dbReference type="AlphaFoldDB" id="A0A212TN09"/>
<dbReference type="Gene3D" id="1.20.1260.10">
    <property type="match status" value="1"/>
</dbReference>
<keyword evidence="1" id="KW-0175">Coiled coil</keyword>
<dbReference type="PANTHER" id="PTHR30565">
    <property type="entry name" value="PROTEIN YCIF"/>
    <property type="match status" value="1"/>
</dbReference>
<sequence length="167" mass="18442">MGIFSDKLTTLDDLLHEQLRDLYSAENQLVKALPDMADAAQDARLKQAFQTHLQETKNQVARLEQIGRELNLDLDGHTCKAMEGLLKEGKDMIHEDATAEVKDAGLIASAQRVEHYEIAGYGTAAHYAERTGHAQAATLLRQTLAEEQSTDTKLNDLAKSSINQKAL</sequence>
<dbReference type="InterPro" id="IPR009078">
    <property type="entry name" value="Ferritin-like_SF"/>
</dbReference>
<evidence type="ECO:0000313" key="3">
    <source>
        <dbReference type="Proteomes" id="UP000198131"/>
    </source>
</evidence>
<dbReference type="CDD" id="cd07909">
    <property type="entry name" value="YciF"/>
    <property type="match status" value="1"/>
</dbReference>
<dbReference type="Proteomes" id="UP000198131">
    <property type="component" value="Unassembled WGS sequence"/>
</dbReference>
<dbReference type="RefSeq" id="WP_088843169.1">
    <property type="nucleotide sequence ID" value="NZ_FYEW01000001.1"/>
</dbReference>
<evidence type="ECO:0000256" key="1">
    <source>
        <dbReference type="SAM" id="Coils"/>
    </source>
</evidence>
<dbReference type="PANTHER" id="PTHR30565:SF9">
    <property type="entry name" value="PROTEIN YCIF"/>
    <property type="match status" value="1"/>
</dbReference>